<dbReference type="STRING" id="1882918.BCY86_08940"/>
<accession>A0A1L6MZ74</accession>
<dbReference type="AlphaFoldDB" id="A0A1L6MZ74"/>
<evidence type="ECO:0000313" key="1">
    <source>
        <dbReference type="EMBL" id="APS00790.1"/>
    </source>
</evidence>
<gene>
    <name evidence="1" type="ORF">BCY86_08940</name>
</gene>
<organism evidence="1 2">
    <name type="scientific">Pajaroellobacter abortibovis</name>
    <dbReference type="NCBI Taxonomy" id="1882918"/>
    <lineage>
        <taxon>Bacteria</taxon>
        <taxon>Pseudomonadati</taxon>
        <taxon>Myxococcota</taxon>
        <taxon>Polyangia</taxon>
        <taxon>Polyangiales</taxon>
        <taxon>Polyangiaceae</taxon>
    </lineage>
</organism>
<protein>
    <submittedName>
        <fullName evidence="1">Uncharacterized protein</fullName>
    </submittedName>
</protein>
<evidence type="ECO:0000313" key="2">
    <source>
        <dbReference type="Proteomes" id="UP000185544"/>
    </source>
</evidence>
<reference evidence="1 2" key="1">
    <citation type="submission" date="2016-08" db="EMBL/GenBank/DDBJ databases">
        <title>Identification and validation of antigenic proteins from Pajaroellobacter abortibovis using de-novo genome sequence assembly and reverse vaccinology.</title>
        <authorList>
            <person name="Welly B.T."/>
            <person name="Miller M.R."/>
            <person name="Stott J.L."/>
            <person name="Blanchard M.T."/>
            <person name="Islas-Trejo A.D."/>
            <person name="O'Rourke S.M."/>
            <person name="Young A.E."/>
            <person name="Medrano J.F."/>
            <person name="Van Eenennaam A.L."/>
        </authorList>
    </citation>
    <scope>NUCLEOTIDE SEQUENCE [LARGE SCALE GENOMIC DNA]</scope>
    <source>
        <strain evidence="1 2">BTF92-0548A/99-0131</strain>
    </source>
</reference>
<proteinExistence type="predicted"/>
<keyword evidence="2" id="KW-1185">Reference proteome</keyword>
<dbReference type="Proteomes" id="UP000185544">
    <property type="component" value="Chromosome"/>
</dbReference>
<name>A0A1L6MZ74_9BACT</name>
<dbReference type="EMBL" id="CP016908">
    <property type="protein sequence ID" value="APS00790.1"/>
    <property type="molecule type" value="Genomic_DNA"/>
</dbReference>
<dbReference type="KEGG" id="pabo:BCY86_08940"/>
<sequence>MILSLATSGWLAHNDAVKGILPVCTRLGQAHDELQVAVLLNQRGIHYAIAQYWVTYRVTFITEGSLIIIPISWKWKSGQGGSLSLTVRCTRRSRLSLLSSI</sequence>